<proteinExistence type="predicted"/>
<dbReference type="GO" id="GO:0008194">
    <property type="term" value="F:UDP-glycosyltransferase activity"/>
    <property type="evidence" value="ECO:0007669"/>
    <property type="project" value="InterPro"/>
</dbReference>
<sequence length="432" mass="47322">MTRFGILCPAAIGHLNPMCALGRELQRRGHTVILFGVLDMEPKLAQTGIEFHPLGEAAFPLGTITSIHQRLGEMTGLAGFNLTVQWIQNETQMLFNAAPAALQAANIEGLIVDQTILAGGTIADFLKLPFVTVSNALLINREAGVPPFFTDWSYSPSGWAQWRNRLSNAFLEMLTQSARRLVWQQRQQWHLPPYKNDDHFFSPLAQICQLPAAFDFPRKQLAPWFHYTGPFQDPSGIEPITFSIPPFPFDQLTDRPLIYASLGTLQNRKPEIFEIIAAACVGLDAQLVLALGNPIAPMADRSFPGDPLVVCYAPQPQLIQRASLVITHAGMNTTLAALSDGVPMVAIPITNDQPAIAARLVHTGAGEMVPLSKLGVTKLRSTIQRVLKEDRYKQNAVRLQAAIAQAGGVRRAAEIIEQAISTGMPVYAIEPK</sequence>
<dbReference type="Proteomes" id="UP000238634">
    <property type="component" value="Unassembled WGS sequence"/>
</dbReference>
<keyword evidence="1" id="KW-0808">Transferase</keyword>
<dbReference type="FunFam" id="3.40.50.2000:FF:000072">
    <property type="entry name" value="Glycosyl transferase"/>
    <property type="match status" value="1"/>
</dbReference>
<dbReference type="GO" id="GO:0016758">
    <property type="term" value="F:hexosyltransferase activity"/>
    <property type="evidence" value="ECO:0007669"/>
    <property type="project" value="UniProtKB-ARBA"/>
</dbReference>
<dbReference type="CDD" id="cd03784">
    <property type="entry name" value="GT1_Gtf-like"/>
    <property type="match status" value="1"/>
</dbReference>
<dbReference type="OrthoDB" id="9805366at2"/>
<dbReference type="PANTHER" id="PTHR48050">
    <property type="entry name" value="STEROL 3-BETA-GLUCOSYLTRANSFERASE"/>
    <property type="match status" value="1"/>
</dbReference>
<accession>A0A2T1DHJ7</accession>
<comment type="caution">
    <text evidence="1">The sequence shown here is derived from an EMBL/GenBank/DDBJ whole genome shotgun (WGS) entry which is preliminary data.</text>
</comment>
<dbReference type="PANTHER" id="PTHR48050:SF13">
    <property type="entry name" value="STEROL 3-BETA-GLUCOSYLTRANSFERASE UGT80A2"/>
    <property type="match status" value="1"/>
</dbReference>
<keyword evidence="2" id="KW-1185">Reference proteome</keyword>
<dbReference type="Pfam" id="PF00201">
    <property type="entry name" value="UDPGT"/>
    <property type="match status" value="1"/>
</dbReference>
<dbReference type="SUPFAM" id="SSF53756">
    <property type="entry name" value="UDP-Glycosyltransferase/glycogen phosphorylase"/>
    <property type="match status" value="1"/>
</dbReference>
<dbReference type="GO" id="GO:0017000">
    <property type="term" value="P:antibiotic biosynthetic process"/>
    <property type="evidence" value="ECO:0007669"/>
    <property type="project" value="UniProtKB-ARBA"/>
</dbReference>
<dbReference type="STRING" id="1920490.GCA_001895925_04000"/>
<dbReference type="InterPro" id="IPR002213">
    <property type="entry name" value="UDP_glucos_trans"/>
</dbReference>
<reference evidence="1 2" key="1">
    <citation type="submission" date="2018-02" db="EMBL/GenBank/DDBJ databases">
        <authorList>
            <person name="Cohen D.B."/>
            <person name="Kent A.D."/>
        </authorList>
    </citation>
    <scope>NUCLEOTIDE SEQUENCE [LARGE SCALE GENOMIC DNA]</scope>
    <source>
        <strain evidence="1 2">ULC007</strain>
    </source>
</reference>
<evidence type="ECO:0000313" key="2">
    <source>
        <dbReference type="Proteomes" id="UP000238634"/>
    </source>
</evidence>
<protein>
    <submittedName>
        <fullName evidence="1">Glycosyl transferase family 1</fullName>
    </submittedName>
</protein>
<reference evidence="1 2" key="2">
    <citation type="submission" date="2018-03" db="EMBL/GenBank/DDBJ databases">
        <title>The ancient ancestry and fast evolution of plastids.</title>
        <authorList>
            <person name="Moore K.R."/>
            <person name="Magnabosco C."/>
            <person name="Momper L."/>
            <person name="Gold D.A."/>
            <person name="Bosak T."/>
            <person name="Fournier G.P."/>
        </authorList>
    </citation>
    <scope>NUCLEOTIDE SEQUENCE [LARGE SCALE GENOMIC DNA]</scope>
    <source>
        <strain evidence="1 2">ULC007</strain>
    </source>
</reference>
<dbReference type="EMBL" id="PVWG01000008">
    <property type="protein sequence ID" value="PSB19946.1"/>
    <property type="molecule type" value="Genomic_DNA"/>
</dbReference>
<gene>
    <name evidence="1" type="ORF">C7B65_09785</name>
</gene>
<organism evidence="1 2">
    <name type="scientific">Phormidesmis priestleyi ULC007</name>
    <dbReference type="NCBI Taxonomy" id="1920490"/>
    <lineage>
        <taxon>Bacteria</taxon>
        <taxon>Bacillati</taxon>
        <taxon>Cyanobacteriota</taxon>
        <taxon>Cyanophyceae</taxon>
        <taxon>Leptolyngbyales</taxon>
        <taxon>Leptolyngbyaceae</taxon>
        <taxon>Phormidesmis</taxon>
    </lineage>
</organism>
<dbReference type="AlphaFoldDB" id="A0A2T1DHJ7"/>
<dbReference type="RefSeq" id="WP_073071140.1">
    <property type="nucleotide sequence ID" value="NZ_MPPI01000010.1"/>
</dbReference>
<dbReference type="Gene3D" id="3.40.50.2000">
    <property type="entry name" value="Glycogen Phosphorylase B"/>
    <property type="match status" value="2"/>
</dbReference>
<dbReference type="InterPro" id="IPR050426">
    <property type="entry name" value="Glycosyltransferase_28"/>
</dbReference>
<evidence type="ECO:0000313" key="1">
    <source>
        <dbReference type="EMBL" id="PSB19946.1"/>
    </source>
</evidence>
<name>A0A2T1DHJ7_9CYAN</name>